<comment type="catalytic activity">
    <reaction evidence="18">
        <text>a (2E)-enoyl-CoA + NADPH + H(+) = a 2,3-saturated acyl-CoA + NADP(+)</text>
        <dbReference type="Rhea" id="RHEA:33763"/>
        <dbReference type="ChEBI" id="CHEBI:15378"/>
        <dbReference type="ChEBI" id="CHEBI:57783"/>
        <dbReference type="ChEBI" id="CHEBI:58349"/>
        <dbReference type="ChEBI" id="CHEBI:58856"/>
        <dbReference type="ChEBI" id="CHEBI:65111"/>
        <dbReference type="EC" id="1.3.1.38"/>
    </reaction>
    <physiologicalReaction direction="left-to-right" evidence="18">
        <dbReference type="Rhea" id="RHEA:33764"/>
    </physiologicalReaction>
</comment>
<dbReference type="eggNOG" id="arCOG01259">
    <property type="taxonomic scope" value="Archaea"/>
</dbReference>
<dbReference type="PATRIC" id="fig|931277.6.peg.1390"/>
<keyword evidence="4" id="KW-0597">Phosphoprotein</keyword>
<evidence type="ECO:0000313" key="21">
    <source>
        <dbReference type="EMBL" id="EMA45590.1"/>
    </source>
</evidence>
<gene>
    <name evidence="21" type="ORF">C448_07132</name>
</gene>
<dbReference type="EC" id="1.3.1.38" evidence="13"/>
<comment type="function">
    <text evidence="11">Participates in chain elongation of fatty acids. Catalyzes the reduction of trans-2-enoyl-CoAs of varying chain lengths from 6:1 to 16:1, having maximum activity with 10:1 CoA. Has no 2,4-dienoyl-CoA reductase activity.</text>
</comment>
<dbReference type="STRING" id="931277.C448_07132"/>
<comment type="catalytic activity">
    <reaction evidence="19">
        <text>(2E)-decenoyl-CoA + NADPH + H(+) = decanoyl-CoA + NADP(+)</text>
        <dbReference type="Rhea" id="RHEA:44960"/>
        <dbReference type="ChEBI" id="CHEBI:15378"/>
        <dbReference type="ChEBI" id="CHEBI:57783"/>
        <dbReference type="ChEBI" id="CHEBI:58349"/>
        <dbReference type="ChEBI" id="CHEBI:61406"/>
        <dbReference type="ChEBI" id="CHEBI:61430"/>
    </reaction>
    <physiologicalReaction direction="left-to-right" evidence="19">
        <dbReference type="Rhea" id="RHEA:44961"/>
    </physiologicalReaction>
</comment>
<evidence type="ECO:0000313" key="22">
    <source>
        <dbReference type="Proteomes" id="UP000011568"/>
    </source>
</evidence>
<comment type="pathway">
    <text evidence="2">Lipid metabolism.</text>
</comment>
<sequence length="268" mass="27069">MAGLGATPPVEELFADDFLAGEVALVTGGGTGIGRAIALGLADCGADVAIASRELDHLEPVADEIETRGVEACATTVDVREYDAVAAMVDTVIKELGSIDVLVNNAGANFLGPTESLTPGGWRAVVGTILDGTAYCTFAVGEHMIDEGGGAIVSMGATNSVRGAPYHAHSGAGKAGVHNLMQTVASEWSEHGIRANTVAPGIVETEGVTEAAGGKLPDAFLDDVPADRFGTPADCVPTVLFLASPAAAYVTGGYFTVDGGQLLAPTPF</sequence>
<keyword evidence="22" id="KW-1185">Reference proteome</keyword>
<keyword evidence="8" id="KW-0443">Lipid metabolism</keyword>
<dbReference type="RefSeq" id="WP_004053228.1">
    <property type="nucleotide sequence ID" value="NZ_AOMC01000096.1"/>
</dbReference>
<evidence type="ECO:0000256" key="5">
    <source>
        <dbReference type="ARBA" id="ARBA00022832"/>
    </source>
</evidence>
<evidence type="ECO:0000256" key="17">
    <source>
        <dbReference type="ARBA" id="ARBA00049108"/>
    </source>
</evidence>
<keyword evidence="7" id="KW-0560">Oxidoreductase</keyword>
<keyword evidence="6" id="KW-0521">NADP</keyword>
<dbReference type="InterPro" id="IPR002347">
    <property type="entry name" value="SDR_fam"/>
</dbReference>
<dbReference type="EMBL" id="AOMC01000096">
    <property type="protein sequence ID" value="EMA45590.1"/>
    <property type="molecule type" value="Genomic_DNA"/>
</dbReference>
<evidence type="ECO:0000256" key="8">
    <source>
        <dbReference type="ARBA" id="ARBA00023098"/>
    </source>
</evidence>
<evidence type="ECO:0000256" key="4">
    <source>
        <dbReference type="ARBA" id="ARBA00022553"/>
    </source>
</evidence>
<keyword evidence="3" id="KW-0444">Lipid biosynthesis</keyword>
<evidence type="ECO:0000256" key="10">
    <source>
        <dbReference type="ARBA" id="ARBA00023160"/>
    </source>
</evidence>
<keyword evidence="9" id="KW-0576">Peroxisome</keyword>
<dbReference type="Pfam" id="PF13561">
    <property type="entry name" value="adh_short_C2"/>
    <property type="match status" value="1"/>
</dbReference>
<evidence type="ECO:0000256" key="12">
    <source>
        <dbReference type="ARBA" id="ARBA00038622"/>
    </source>
</evidence>
<proteinExistence type="predicted"/>
<dbReference type="PRINTS" id="PR00081">
    <property type="entry name" value="GDHRDH"/>
</dbReference>
<dbReference type="PRINTS" id="PR00080">
    <property type="entry name" value="SDRFAMILY"/>
</dbReference>
<evidence type="ECO:0000256" key="20">
    <source>
        <dbReference type="ARBA" id="ARBA00049559"/>
    </source>
</evidence>
<evidence type="ECO:0000256" key="2">
    <source>
        <dbReference type="ARBA" id="ARBA00005189"/>
    </source>
</evidence>
<dbReference type="InterPro" id="IPR052388">
    <property type="entry name" value="Peroxisomal_t2-enoyl-CoA_red"/>
</dbReference>
<comment type="subunit">
    <text evidence="12">Interacts with PEX5, probably required to target it into peroxisomes.</text>
</comment>
<evidence type="ECO:0000256" key="15">
    <source>
        <dbReference type="ARBA" id="ARBA00047570"/>
    </source>
</evidence>
<dbReference type="GO" id="GO:0019166">
    <property type="term" value="F:trans-2-enoyl-CoA reductase (NADPH) activity"/>
    <property type="evidence" value="ECO:0007669"/>
    <property type="project" value="UniProtKB-EC"/>
</dbReference>
<evidence type="ECO:0000256" key="13">
    <source>
        <dbReference type="ARBA" id="ARBA00038849"/>
    </source>
</evidence>
<dbReference type="GO" id="GO:0006633">
    <property type="term" value="P:fatty acid biosynthetic process"/>
    <property type="evidence" value="ECO:0007669"/>
    <property type="project" value="UniProtKB-KW"/>
</dbReference>
<comment type="catalytic activity">
    <reaction evidence="16">
        <text>(2E)-tetradecenoyl-CoA + NADPH + H(+) = tetradecanoyl-CoA + NADP(+)</text>
        <dbReference type="Rhea" id="RHEA:44968"/>
        <dbReference type="ChEBI" id="CHEBI:15378"/>
        <dbReference type="ChEBI" id="CHEBI:57385"/>
        <dbReference type="ChEBI" id="CHEBI:57783"/>
        <dbReference type="ChEBI" id="CHEBI:58349"/>
        <dbReference type="ChEBI" id="CHEBI:61405"/>
    </reaction>
    <physiologicalReaction direction="left-to-right" evidence="16">
        <dbReference type="Rhea" id="RHEA:44969"/>
    </physiologicalReaction>
</comment>
<dbReference type="PANTHER" id="PTHR24317">
    <property type="entry name" value="PEROXISOMAL TRANS-2-ENOYL-COA REDUCTASE"/>
    <property type="match status" value="1"/>
</dbReference>
<dbReference type="InterPro" id="IPR036291">
    <property type="entry name" value="NAD(P)-bd_dom_sf"/>
</dbReference>
<organism evidence="21 22">
    <name type="scientific">Halococcus morrhuae DSM 1307</name>
    <dbReference type="NCBI Taxonomy" id="931277"/>
    <lineage>
        <taxon>Archaea</taxon>
        <taxon>Methanobacteriati</taxon>
        <taxon>Methanobacteriota</taxon>
        <taxon>Stenosarchaea group</taxon>
        <taxon>Halobacteria</taxon>
        <taxon>Halobacteriales</taxon>
        <taxon>Halococcaceae</taxon>
        <taxon>Halococcus</taxon>
    </lineage>
</organism>
<evidence type="ECO:0000256" key="18">
    <source>
        <dbReference type="ARBA" id="ARBA00049251"/>
    </source>
</evidence>
<comment type="caution">
    <text evidence="21">The sequence shown here is derived from an EMBL/GenBank/DDBJ whole genome shotgun (WGS) entry which is preliminary data.</text>
</comment>
<dbReference type="Gene3D" id="3.40.50.720">
    <property type="entry name" value="NAD(P)-binding Rossmann-like Domain"/>
    <property type="match status" value="1"/>
</dbReference>
<evidence type="ECO:0000256" key="14">
    <source>
        <dbReference type="ARBA" id="ARBA00041063"/>
    </source>
</evidence>
<comment type="catalytic activity">
    <reaction evidence="20">
        <text>(2E)-octenoyl-CoA + NADPH + H(+) = octanoyl-CoA + NADP(+)</text>
        <dbReference type="Rhea" id="RHEA:44952"/>
        <dbReference type="ChEBI" id="CHEBI:15378"/>
        <dbReference type="ChEBI" id="CHEBI:57386"/>
        <dbReference type="ChEBI" id="CHEBI:57783"/>
        <dbReference type="ChEBI" id="CHEBI:58349"/>
        <dbReference type="ChEBI" id="CHEBI:62242"/>
    </reaction>
    <physiologicalReaction direction="left-to-right" evidence="20">
        <dbReference type="Rhea" id="RHEA:44953"/>
    </physiologicalReaction>
</comment>
<evidence type="ECO:0000256" key="1">
    <source>
        <dbReference type="ARBA" id="ARBA00004275"/>
    </source>
</evidence>
<comment type="catalytic activity">
    <reaction evidence="15">
        <text>(2E)-dodecenoyl-CoA + NADPH + H(+) = dodecanoyl-CoA + NADP(+)</text>
        <dbReference type="Rhea" id="RHEA:44964"/>
        <dbReference type="ChEBI" id="CHEBI:15378"/>
        <dbReference type="ChEBI" id="CHEBI:57330"/>
        <dbReference type="ChEBI" id="CHEBI:57375"/>
        <dbReference type="ChEBI" id="CHEBI:57783"/>
        <dbReference type="ChEBI" id="CHEBI:58349"/>
    </reaction>
    <physiologicalReaction direction="left-to-right" evidence="15">
        <dbReference type="Rhea" id="RHEA:44965"/>
    </physiologicalReaction>
</comment>
<dbReference type="FunFam" id="3.40.50.720:FF:000084">
    <property type="entry name" value="Short-chain dehydrogenase reductase"/>
    <property type="match status" value="1"/>
</dbReference>
<keyword evidence="10" id="KW-0275">Fatty acid biosynthesis</keyword>
<dbReference type="OrthoDB" id="7442at2157"/>
<dbReference type="CDD" id="cd05369">
    <property type="entry name" value="TER_DECR_SDR_a"/>
    <property type="match status" value="1"/>
</dbReference>
<dbReference type="SUPFAM" id="SSF51735">
    <property type="entry name" value="NAD(P)-binding Rossmann-fold domains"/>
    <property type="match status" value="1"/>
</dbReference>
<protein>
    <recommendedName>
        <fullName evidence="14">Peroxisomal trans-2-enoyl-CoA reductase</fullName>
        <ecNumber evidence="13">1.3.1.38</ecNumber>
    </recommendedName>
</protein>
<keyword evidence="5" id="KW-0276">Fatty acid metabolism</keyword>
<dbReference type="AlphaFoldDB" id="M0MMD0"/>
<evidence type="ECO:0000256" key="7">
    <source>
        <dbReference type="ARBA" id="ARBA00023002"/>
    </source>
</evidence>
<comment type="subcellular location">
    <subcellularLocation>
        <location evidence="1">Peroxisome</location>
    </subcellularLocation>
</comment>
<evidence type="ECO:0000256" key="9">
    <source>
        <dbReference type="ARBA" id="ARBA00023140"/>
    </source>
</evidence>
<evidence type="ECO:0000256" key="16">
    <source>
        <dbReference type="ARBA" id="ARBA00048686"/>
    </source>
</evidence>
<comment type="catalytic activity">
    <reaction evidence="17">
        <text>(2E)-hexenoyl-CoA + NADPH + H(+) = hexanoyl-CoA + NADP(+)</text>
        <dbReference type="Rhea" id="RHEA:44956"/>
        <dbReference type="ChEBI" id="CHEBI:15378"/>
        <dbReference type="ChEBI" id="CHEBI:57783"/>
        <dbReference type="ChEBI" id="CHEBI:58349"/>
        <dbReference type="ChEBI" id="CHEBI:62077"/>
        <dbReference type="ChEBI" id="CHEBI:62620"/>
    </reaction>
    <physiologicalReaction direction="left-to-right" evidence="17">
        <dbReference type="Rhea" id="RHEA:44957"/>
    </physiologicalReaction>
</comment>
<evidence type="ECO:0000256" key="19">
    <source>
        <dbReference type="ARBA" id="ARBA00049386"/>
    </source>
</evidence>
<dbReference type="PANTHER" id="PTHR24317:SF7">
    <property type="entry name" value="PEROXISOMAL TRANS-2-ENOYL-COA REDUCTASE"/>
    <property type="match status" value="1"/>
</dbReference>
<reference evidence="21 22" key="1">
    <citation type="journal article" date="2014" name="PLoS Genet.">
        <title>Phylogenetically driven sequencing of extremely halophilic archaea reveals strategies for static and dynamic osmo-response.</title>
        <authorList>
            <person name="Becker E.A."/>
            <person name="Seitzer P.M."/>
            <person name="Tritt A."/>
            <person name="Larsen D."/>
            <person name="Krusor M."/>
            <person name="Yao A.I."/>
            <person name="Wu D."/>
            <person name="Madern D."/>
            <person name="Eisen J.A."/>
            <person name="Darling A.E."/>
            <person name="Facciotti M.T."/>
        </authorList>
    </citation>
    <scope>NUCLEOTIDE SEQUENCE [LARGE SCALE GENOMIC DNA]</scope>
    <source>
        <strain evidence="21 22">DSM 1307</strain>
    </source>
</reference>
<evidence type="ECO:0000256" key="6">
    <source>
        <dbReference type="ARBA" id="ARBA00022857"/>
    </source>
</evidence>
<evidence type="ECO:0000256" key="3">
    <source>
        <dbReference type="ARBA" id="ARBA00022516"/>
    </source>
</evidence>
<dbReference type="Proteomes" id="UP000011568">
    <property type="component" value="Unassembled WGS sequence"/>
</dbReference>
<evidence type="ECO:0000256" key="11">
    <source>
        <dbReference type="ARBA" id="ARBA00037124"/>
    </source>
</evidence>
<name>M0MMD0_HALMO</name>
<accession>M0MMD0</accession>